<accession>T1AJS4</accession>
<sequence>LLSHDVIINLIANTTTQAGLKIRAELDRGIYPVGLKITDAELSGLCLKLAHFHGDWNYTLLPLRKKT</sequence>
<evidence type="ECO:0000313" key="1">
    <source>
        <dbReference type="EMBL" id="EQD56788.1"/>
    </source>
</evidence>
<reference evidence="1" key="1">
    <citation type="submission" date="2013-08" db="EMBL/GenBank/DDBJ databases">
        <authorList>
            <person name="Mendez C."/>
            <person name="Richter M."/>
            <person name="Ferrer M."/>
            <person name="Sanchez J."/>
        </authorList>
    </citation>
    <scope>NUCLEOTIDE SEQUENCE</scope>
</reference>
<dbReference type="Pfam" id="PF07592">
    <property type="entry name" value="DDE_Tnp_ISAZ013"/>
    <property type="match status" value="1"/>
</dbReference>
<proteinExistence type="predicted"/>
<dbReference type="AlphaFoldDB" id="T1AJS4"/>
<dbReference type="InterPro" id="IPR011518">
    <property type="entry name" value="Transposase_36"/>
</dbReference>
<protein>
    <submittedName>
        <fullName evidence="1">Rhodopirellula transposase</fullName>
    </submittedName>
</protein>
<comment type="caution">
    <text evidence="1">The sequence shown here is derived from an EMBL/GenBank/DDBJ whole genome shotgun (WGS) entry which is preliminary data.</text>
</comment>
<organism evidence="1">
    <name type="scientific">mine drainage metagenome</name>
    <dbReference type="NCBI Taxonomy" id="410659"/>
    <lineage>
        <taxon>unclassified sequences</taxon>
        <taxon>metagenomes</taxon>
        <taxon>ecological metagenomes</taxon>
    </lineage>
</organism>
<dbReference type="EMBL" id="AUZY01005873">
    <property type="protein sequence ID" value="EQD56788.1"/>
    <property type="molecule type" value="Genomic_DNA"/>
</dbReference>
<reference evidence="1" key="2">
    <citation type="journal article" date="2014" name="ISME J.">
        <title>Microbial stratification in low pH oxic and suboxic macroscopic growths along an acid mine drainage.</title>
        <authorList>
            <person name="Mendez-Garcia C."/>
            <person name="Mesa V."/>
            <person name="Sprenger R.R."/>
            <person name="Richter M."/>
            <person name="Diez M.S."/>
            <person name="Solano J."/>
            <person name="Bargiela R."/>
            <person name="Golyshina O.V."/>
            <person name="Manteca A."/>
            <person name="Ramos J.L."/>
            <person name="Gallego J.R."/>
            <person name="Llorente I."/>
            <person name="Martins Dos Santos V.A."/>
            <person name="Jensen O.N."/>
            <person name="Pelaez A.I."/>
            <person name="Sanchez J."/>
            <person name="Ferrer M."/>
        </authorList>
    </citation>
    <scope>NUCLEOTIDE SEQUENCE</scope>
</reference>
<feature type="non-terminal residue" evidence="1">
    <location>
        <position position="1"/>
    </location>
</feature>
<name>T1AJS4_9ZZZZ</name>
<gene>
    <name evidence="1" type="ORF">B1B_08947</name>
</gene>